<feature type="compositionally biased region" description="Basic and acidic residues" evidence="4">
    <location>
        <begin position="356"/>
        <end position="367"/>
    </location>
</feature>
<feature type="region of interest" description="Disordered" evidence="4">
    <location>
        <begin position="236"/>
        <end position="261"/>
    </location>
</feature>
<comment type="subcellular location">
    <subcellularLocation>
        <location evidence="1">Nucleus</location>
    </subcellularLocation>
</comment>
<dbReference type="GO" id="GO:0008033">
    <property type="term" value="P:tRNA processing"/>
    <property type="evidence" value="ECO:0007669"/>
    <property type="project" value="UniProtKB-KW"/>
</dbReference>
<evidence type="ECO:0000256" key="3">
    <source>
        <dbReference type="ARBA" id="ARBA00022694"/>
    </source>
</evidence>
<feature type="region of interest" description="Disordered" evidence="4">
    <location>
        <begin position="356"/>
        <end position="405"/>
    </location>
</feature>
<evidence type="ECO:0000256" key="2">
    <source>
        <dbReference type="ARBA" id="ARBA00007331"/>
    </source>
</evidence>
<dbReference type="Pfam" id="PF01876">
    <property type="entry name" value="RNase_P_p30"/>
    <property type="match status" value="1"/>
</dbReference>
<evidence type="ECO:0000256" key="1">
    <source>
        <dbReference type="ARBA" id="ARBA00004123"/>
    </source>
</evidence>
<evidence type="ECO:0000313" key="6">
    <source>
        <dbReference type="Proteomes" id="UP000054107"/>
    </source>
</evidence>
<dbReference type="GO" id="GO:0003723">
    <property type="term" value="F:RNA binding"/>
    <property type="evidence" value="ECO:0007669"/>
    <property type="project" value="TreeGrafter"/>
</dbReference>
<reference evidence="5 6" key="1">
    <citation type="submission" date="2014-09" db="EMBL/GenBank/DDBJ databases">
        <authorList>
            <person name="Ellenberger Sabrina"/>
        </authorList>
    </citation>
    <scope>NUCLEOTIDE SEQUENCE [LARGE SCALE GENOMIC DNA]</scope>
    <source>
        <strain evidence="5 6">CBS 412.66</strain>
    </source>
</reference>
<dbReference type="Proteomes" id="UP000054107">
    <property type="component" value="Unassembled WGS sequence"/>
</dbReference>
<sequence>MKMYYDLNIPYSEQADRSAVDRLKLILSRLTQLNEATVALNYTTGSKPINESIFDPSILNSVYPLTCYKRVTVESIDLQQIADLRDQFDLIAMRTNDYDEFHKACQSDTIDIISLHVDERLSFELNAVDIKNALQNNIYFEICYAPAIRDNQARIYTLQLAKQLFEYTQGQHVIISSEAQTVSEIRNPADVFYFAKSIGFPNDKAKFTSHVLLASSLSFRQYKMSYHYQNYSRTTTTTSLRGQTHTTSTARTTTSSSVNGTSSSVVVREISENELNGLTLESTQDYEITDDDSLTKYDFYSLMDSQDEDSETESESDIEYHWFPSLLNSSFIEILDDKEQEAYMDDDTYDAKVQIEEESTTEDKPFNDDEEEDDVVQHEAHAGKRYHKRHAKKHSKKPRRSEQVPVEVIHIVL</sequence>
<dbReference type="SUPFAM" id="SSF89550">
    <property type="entry name" value="PHP domain-like"/>
    <property type="match status" value="1"/>
</dbReference>
<comment type="similarity">
    <text evidence="2">Belongs to the eukaryotic/archaeal RNase P protein component 3 family.</text>
</comment>
<dbReference type="GO" id="GO:0005655">
    <property type="term" value="C:nucleolar ribonuclease P complex"/>
    <property type="evidence" value="ECO:0007669"/>
    <property type="project" value="TreeGrafter"/>
</dbReference>
<name>A0A0B7MVP1_9FUNG</name>
<protein>
    <submittedName>
        <fullName evidence="5">Uncharacterized protein</fullName>
    </submittedName>
</protein>
<dbReference type="AlphaFoldDB" id="A0A0B7MVP1"/>
<dbReference type="OrthoDB" id="17948at2759"/>
<dbReference type="PANTHER" id="PTHR13031:SF0">
    <property type="entry name" value="RIBONUCLEASE P PROTEIN SUBUNIT P30"/>
    <property type="match status" value="1"/>
</dbReference>
<dbReference type="STRING" id="35722.A0A0B7MVP1"/>
<evidence type="ECO:0000313" key="5">
    <source>
        <dbReference type="EMBL" id="CEP07370.1"/>
    </source>
</evidence>
<feature type="compositionally biased region" description="Basic residues" evidence="4">
    <location>
        <begin position="383"/>
        <end position="399"/>
    </location>
</feature>
<keyword evidence="6" id="KW-1185">Reference proteome</keyword>
<keyword evidence="3" id="KW-0819">tRNA processing</keyword>
<proteinExistence type="inferred from homology"/>
<organism evidence="5 6">
    <name type="scientific">Parasitella parasitica</name>
    <dbReference type="NCBI Taxonomy" id="35722"/>
    <lineage>
        <taxon>Eukaryota</taxon>
        <taxon>Fungi</taxon>
        <taxon>Fungi incertae sedis</taxon>
        <taxon>Mucoromycota</taxon>
        <taxon>Mucoromycotina</taxon>
        <taxon>Mucoromycetes</taxon>
        <taxon>Mucorales</taxon>
        <taxon>Mucorineae</taxon>
        <taxon>Mucoraceae</taxon>
        <taxon>Parasitella</taxon>
    </lineage>
</organism>
<dbReference type="Gene3D" id="3.20.20.140">
    <property type="entry name" value="Metal-dependent hydrolases"/>
    <property type="match status" value="1"/>
</dbReference>
<gene>
    <name evidence="5" type="primary">PARPA_00657.1 scaffold 1011</name>
</gene>
<evidence type="ECO:0000256" key="4">
    <source>
        <dbReference type="SAM" id="MobiDB-lite"/>
    </source>
</evidence>
<dbReference type="PANTHER" id="PTHR13031">
    <property type="entry name" value="RIBONUCLEASE P SUBUNIT P30"/>
    <property type="match status" value="1"/>
</dbReference>
<dbReference type="InterPro" id="IPR002738">
    <property type="entry name" value="RNase_P_p30"/>
</dbReference>
<accession>A0A0B7MVP1</accession>
<dbReference type="EMBL" id="LN719213">
    <property type="protein sequence ID" value="CEP07370.1"/>
    <property type="molecule type" value="Genomic_DNA"/>
</dbReference>
<dbReference type="InterPro" id="IPR016195">
    <property type="entry name" value="Pol/histidinol_Pase-like"/>
</dbReference>